<reference evidence="1 2" key="1">
    <citation type="submission" date="2019-12" db="EMBL/GenBank/DDBJ databases">
        <title>complete genome sequences of Pseudomonas otitidis str. WP8-S17-CRE-03 isolated from wastewater treatment plant effluent.</title>
        <authorList>
            <person name="Sekizuka T."/>
            <person name="Itokawa K."/>
            <person name="Yatsu K."/>
            <person name="Inamine Y."/>
            <person name="Kuroda M."/>
        </authorList>
    </citation>
    <scope>NUCLEOTIDE SEQUENCE [LARGE SCALE GENOMIC DNA]</scope>
    <source>
        <strain evidence="1 2">WP8-S17-CRE-03</strain>
    </source>
</reference>
<dbReference type="RefSeq" id="WP_182852424.1">
    <property type="nucleotide sequence ID" value="NZ_AP022213.1"/>
</dbReference>
<organism evidence="1 2">
    <name type="scientific">Metapseudomonas otitidis</name>
    <dbReference type="NCBI Taxonomy" id="319939"/>
    <lineage>
        <taxon>Bacteria</taxon>
        <taxon>Pseudomonadati</taxon>
        <taxon>Pseudomonadota</taxon>
        <taxon>Gammaproteobacteria</taxon>
        <taxon>Pseudomonadales</taxon>
        <taxon>Pseudomonadaceae</taxon>
        <taxon>Metapseudomonas</taxon>
    </lineage>
</organism>
<proteinExistence type="predicted"/>
<evidence type="ECO:0000313" key="2">
    <source>
        <dbReference type="Proteomes" id="UP000515591"/>
    </source>
</evidence>
<protein>
    <recommendedName>
        <fullName evidence="3">Virion structural protein</fullName>
    </recommendedName>
</protein>
<accession>A0A6S5RLW3</accession>
<dbReference type="EMBL" id="AP022213">
    <property type="protein sequence ID" value="BBT16228.1"/>
    <property type="molecule type" value="Genomic_DNA"/>
</dbReference>
<gene>
    <name evidence="1" type="ORF">WP8S17C03_22770</name>
</gene>
<sequence length="150" mass="16168">MSNAPFDHRQVIELLKSAVPSLRALGTAADFHAIKRLGDFPTPAAYVLLAEEAGEPKPAGNTSGTVRQKIGALFGVVIAVRSYRYEQLADVTDDLHSILDQVRGALIGWTPDLPLARGTQFVTGKTLDSDDTTLLWGEIYATQHSIGRAP</sequence>
<evidence type="ECO:0000313" key="1">
    <source>
        <dbReference type="EMBL" id="BBT16228.1"/>
    </source>
</evidence>
<evidence type="ECO:0008006" key="3">
    <source>
        <dbReference type="Google" id="ProtNLM"/>
    </source>
</evidence>
<name>A0A6S5RLW3_9GAMM</name>
<dbReference type="AlphaFoldDB" id="A0A6S5RLW3"/>
<dbReference type="Proteomes" id="UP000515591">
    <property type="component" value="Chromosome"/>
</dbReference>
<dbReference type="Pfam" id="PF23840">
    <property type="entry name" value="Phage_tail_terminator"/>
    <property type="match status" value="1"/>
</dbReference>
<dbReference type="InterPro" id="IPR056912">
    <property type="entry name" value="Phage_JBD30_tail_term-like"/>
</dbReference>